<protein>
    <submittedName>
        <fullName evidence="1">Uncharacterized protein</fullName>
    </submittedName>
</protein>
<evidence type="ECO:0000313" key="2">
    <source>
        <dbReference type="Proteomes" id="UP000006503"/>
    </source>
</evidence>
<gene>
    <name evidence="1" type="ordered locus">T1E_2871</name>
</gene>
<dbReference type="EMBL" id="CP003734">
    <property type="protein sequence ID" value="AFO48710.1"/>
    <property type="molecule type" value="Genomic_DNA"/>
</dbReference>
<dbReference type="HOGENOM" id="CLU_3347485_0_0_6"/>
<dbReference type="Proteomes" id="UP000006503">
    <property type="component" value="Chromosome"/>
</dbReference>
<name>I7B112_PSEPT</name>
<organism evidence="1 2">
    <name type="scientific">Pseudomonas putida (strain DOT-T1E)</name>
    <dbReference type="NCBI Taxonomy" id="1196325"/>
    <lineage>
        <taxon>Bacteria</taxon>
        <taxon>Pseudomonadati</taxon>
        <taxon>Pseudomonadota</taxon>
        <taxon>Gammaproteobacteria</taxon>
        <taxon>Pseudomonadales</taxon>
        <taxon>Pseudomonadaceae</taxon>
        <taxon>Pseudomonas</taxon>
    </lineage>
</organism>
<proteinExistence type="predicted"/>
<dbReference type="KEGG" id="ppx:T1E_2871"/>
<accession>I7B112</accession>
<sequence length="37" mass="4236">MRGEYRQRALFSMLTKMAGGIDTPVFITLTPRFLCTL</sequence>
<reference evidence="2" key="1">
    <citation type="journal article" date="2013" name="Microb. Biotechnol.">
        <title>Metabolic potential of the organic-solvent tolerant Pseudomonas putida DOT-T1E deduced from its annotated genome.</title>
        <authorList>
            <person name="Udaondo Z."/>
            <person name="Molina L."/>
            <person name="Daniels C."/>
            <person name="Gomez M.J."/>
            <person name="Molina-Henares M.A."/>
            <person name="Matilla M.A."/>
            <person name="Roca A."/>
            <person name="Fernandez M."/>
            <person name="Duque E."/>
            <person name="Segura A."/>
            <person name="Ramos J.L."/>
        </authorList>
    </citation>
    <scope>NUCLEOTIDE SEQUENCE [LARGE SCALE GENOMIC DNA]</scope>
    <source>
        <strain evidence="2">DOT-T1E</strain>
    </source>
</reference>
<evidence type="ECO:0000313" key="1">
    <source>
        <dbReference type="EMBL" id="AFO48710.1"/>
    </source>
</evidence>
<dbReference type="AlphaFoldDB" id="I7B112"/>